<sequence>MKNWLLLAFAIIFFSSCGSISEISENKKSLSYLALGDSYTIGERVAEEKRWPIQLAEALREDGFSIQSPKIIAKTGWRTDELLSAMNKELSNEKYDLVSVLIGVNNQYQGKSIETYQEELERILEEAITHSKFGKEGVFVLSIPDYGVTPFGLKSDKQNISKEVAEFNKVCKATCRDFGIPFYNITDISLEAETDSTLVADDGLHPSGEMYKRWVTKILPQVKALIKN</sequence>
<comment type="caution">
    <text evidence="2">The sequence shown here is derived from an EMBL/GenBank/DDBJ whole genome shotgun (WGS) entry which is preliminary data.</text>
</comment>
<dbReference type="PANTHER" id="PTHR43784:SF2">
    <property type="entry name" value="GDSL-LIKE LIPASE_ACYLHYDROLASE, PUTATIVE (AFU_ORTHOLOGUE AFUA_2G00820)-RELATED"/>
    <property type="match status" value="1"/>
</dbReference>
<dbReference type="Pfam" id="PF13472">
    <property type="entry name" value="Lipase_GDSL_2"/>
    <property type="match status" value="1"/>
</dbReference>
<organism evidence="2 3">
    <name type="scientific">Mesonia maritima</name>
    <dbReference type="NCBI Taxonomy" id="1793873"/>
    <lineage>
        <taxon>Bacteria</taxon>
        <taxon>Pseudomonadati</taxon>
        <taxon>Bacteroidota</taxon>
        <taxon>Flavobacteriia</taxon>
        <taxon>Flavobacteriales</taxon>
        <taxon>Flavobacteriaceae</taxon>
        <taxon>Mesonia</taxon>
    </lineage>
</organism>
<dbReference type="InterPro" id="IPR036514">
    <property type="entry name" value="SGNH_hydro_sf"/>
</dbReference>
<protein>
    <submittedName>
        <fullName evidence="2">Lysophospholipase L1-like esterase</fullName>
    </submittedName>
</protein>
<gene>
    <name evidence="2" type="ORF">GGR31_001839</name>
</gene>
<dbReference type="InterPro" id="IPR013830">
    <property type="entry name" value="SGNH_hydro"/>
</dbReference>
<name>A0ABU1K6F2_9FLAO</name>
<feature type="domain" description="SGNH hydrolase-type esterase" evidence="1">
    <location>
        <begin position="34"/>
        <end position="213"/>
    </location>
</feature>
<proteinExistence type="predicted"/>
<evidence type="ECO:0000313" key="2">
    <source>
        <dbReference type="EMBL" id="MDR6301188.1"/>
    </source>
</evidence>
<dbReference type="Proteomes" id="UP001257659">
    <property type="component" value="Unassembled WGS sequence"/>
</dbReference>
<reference evidence="2 3" key="1">
    <citation type="submission" date="2023-07" db="EMBL/GenBank/DDBJ databases">
        <title>Genomic Encyclopedia of Type Strains, Phase IV (KMG-IV): sequencing the most valuable type-strain genomes for metagenomic binning, comparative biology and taxonomic classification.</title>
        <authorList>
            <person name="Goeker M."/>
        </authorList>
    </citation>
    <scope>NUCLEOTIDE SEQUENCE [LARGE SCALE GENOMIC DNA]</scope>
    <source>
        <strain evidence="2 3">DSM 102814</strain>
    </source>
</reference>
<keyword evidence="3" id="KW-1185">Reference proteome</keyword>
<dbReference type="CDD" id="cd01832">
    <property type="entry name" value="SGNH_hydrolase_like_1"/>
    <property type="match status" value="1"/>
</dbReference>
<dbReference type="PANTHER" id="PTHR43784">
    <property type="entry name" value="GDSL-LIKE LIPASE/ACYLHYDROLASE, PUTATIVE (AFU_ORTHOLOGUE AFUA_2G00820)-RELATED"/>
    <property type="match status" value="1"/>
</dbReference>
<dbReference type="SUPFAM" id="SSF52266">
    <property type="entry name" value="SGNH hydrolase"/>
    <property type="match status" value="1"/>
</dbReference>
<dbReference type="RefSeq" id="WP_309728317.1">
    <property type="nucleotide sequence ID" value="NZ_JAVDQA010000005.1"/>
</dbReference>
<dbReference type="Gene3D" id="3.40.50.1110">
    <property type="entry name" value="SGNH hydrolase"/>
    <property type="match status" value="1"/>
</dbReference>
<dbReference type="InterPro" id="IPR053140">
    <property type="entry name" value="GDSL_Rv0518-like"/>
</dbReference>
<dbReference type="EMBL" id="JAVDQA010000005">
    <property type="protein sequence ID" value="MDR6301188.1"/>
    <property type="molecule type" value="Genomic_DNA"/>
</dbReference>
<accession>A0ABU1K6F2</accession>
<evidence type="ECO:0000259" key="1">
    <source>
        <dbReference type="Pfam" id="PF13472"/>
    </source>
</evidence>
<dbReference type="PROSITE" id="PS51257">
    <property type="entry name" value="PROKAR_LIPOPROTEIN"/>
    <property type="match status" value="1"/>
</dbReference>
<evidence type="ECO:0000313" key="3">
    <source>
        <dbReference type="Proteomes" id="UP001257659"/>
    </source>
</evidence>